<dbReference type="NCBIfam" id="TIGR04056">
    <property type="entry name" value="OMP_RagA_SusC"/>
    <property type="match status" value="1"/>
</dbReference>
<dbReference type="Gene3D" id="2.170.130.10">
    <property type="entry name" value="TonB-dependent receptor, plug domain"/>
    <property type="match status" value="1"/>
</dbReference>
<gene>
    <name evidence="10" type="ORF">ACFSQW_12655</name>
</gene>
<feature type="domain" description="Secretin/TonB short N-terminal" evidence="8">
    <location>
        <begin position="68"/>
        <end position="118"/>
    </location>
</feature>
<keyword evidence="5 7" id="KW-0472">Membrane</keyword>
<sequence>MRKQKMPNPFASRYKYRPAIGLKKPLLIGAFSIAMALQTAAYGQTINLVKKEAAVESILMEIRKQSGYDFIFDGQKIPLRKNIAVEFNNTSVREALAVLATQLNLDYSINGNIVTLKSSSNSHQSTNIQDYIDIRGRVLSSDRVLSGASITVEGTAIQATTDTEGHFRLKRVPRHASIVVSYVGLESTSFPALEEMGDIYLNVKSQVLDEVAVTYSTGYQQISKERSAGSFGKPDMAVVQDRTTSMNILDRLDGLVPGLTVNSSGRGEEFSIRGVTSINANRTPLLVVDGIIVSMNEVALINPNDVADVSVLKDATAASIWGARASNGVIVITTKKGTKSDRLKISYSGFMKMEGKPDLNYLPKLNSRQLVDAAQAIFDPVNVTWGAINTPTSSNFTGIFVAPHERPLYQAYLGNMDAATRDRQLDSLGRIDNLGHLADTWYRNAFLMNHTLSVSGGGDRYGFYGSAAYTDDKNHSPGNKDKTYKVNLRQDLKINNRLSAYLITDLSNIDRKSVPTVAPTNSLLPYIRYKDLEGNSLDMGYLNWADSIRTVYENRSKIPLAYNPLDEMNYGSTNINQLRARITAGLRLDIYKGLRFEGTYGLTRGSSKTETLSQQESYAVRLQRAQFTTTSGTAYLPKTDARFYTADQQSKNWTVRNQLVFDNTYDKHAVTALFGQEAQAFLTKGNYNTVWGYKPDLLTNIPVDLNTLANGITSPVIGNSGTNRSVLFPSTVAGYSEDENRFVSYYANAGYTYDKKYTINASWRIDESSLYGKEKSAQNRPVWSVGAAWKVSREAFFNSSWINDLSLRSTVGVTGNSPNIGTAASQDIIGTTTNSVFPGGVGVNIVTPANRSLTWESTFNINAGVDFALFNNRLNGSFDYYSKKTENLIGYMPTNSFTGYSNITGNLGDMKNTGLELSLNSRNISTRVFTWGTTLNLAYNKNKITKLNRATPISTGAGMVGEQFVAGYDAYALFAYAYAGLDALGDPQVHLADGTLTKEPNKTLAEDIRFMGTVQPRWNGGLSNRFAYKNLSLNVNAIFNLGHFMRRPNLNTLWTGGRITENVSSEFMQRWQQAGDEQYTQIPAYVDISSGRTNLRNTNYYSQGDLNVISASYLKIRDISLGYTLPTAWADRVYTRQISLRAQLSNVMVWKNNSYGIDPEILNNVYTGQNAVSFGVQVEF</sequence>
<dbReference type="InterPro" id="IPR012910">
    <property type="entry name" value="Plug_dom"/>
</dbReference>
<keyword evidence="11" id="KW-1185">Reference proteome</keyword>
<dbReference type="InterPro" id="IPR011662">
    <property type="entry name" value="Secretin/TonB_short_N"/>
</dbReference>
<keyword evidence="4 7" id="KW-0812">Transmembrane</keyword>
<feature type="domain" description="TonB-dependent receptor plug" evidence="9">
    <location>
        <begin position="241"/>
        <end position="329"/>
    </location>
</feature>
<evidence type="ECO:0000313" key="11">
    <source>
        <dbReference type="Proteomes" id="UP001597440"/>
    </source>
</evidence>
<dbReference type="PROSITE" id="PS52016">
    <property type="entry name" value="TONB_DEPENDENT_REC_3"/>
    <property type="match status" value="1"/>
</dbReference>
<name>A0ABW5L3E8_9SPHI</name>
<dbReference type="InterPro" id="IPR023996">
    <property type="entry name" value="TonB-dep_OMP_SusC/RagA"/>
</dbReference>
<dbReference type="EMBL" id="JBHULD010000014">
    <property type="protein sequence ID" value="MFD2555249.1"/>
    <property type="molecule type" value="Genomic_DNA"/>
</dbReference>
<dbReference type="InterPro" id="IPR039426">
    <property type="entry name" value="TonB-dep_rcpt-like"/>
</dbReference>
<comment type="similarity">
    <text evidence="7">Belongs to the TonB-dependent receptor family.</text>
</comment>
<dbReference type="InterPro" id="IPR023997">
    <property type="entry name" value="TonB-dep_OMP_SusC/RagA_CS"/>
</dbReference>
<dbReference type="InterPro" id="IPR008969">
    <property type="entry name" value="CarboxyPept-like_regulatory"/>
</dbReference>
<dbReference type="Gene3D" id="2.40.170.20">
    <property type="entry name" value="TonB-dependent receptor, beta-barrel domain"/>
    <property type="match status" value="1"/>
</dbReference>
<organism evidence="10 11">
    <name type="scientific">Sphingobacterium tabacisoli</name>
    <dbReference type="NCBI Taxonomy" id="2044855"/>
    <lineage>
        <taxon>Bacteria</taxon>
        <taxon>Pseudomonadati</taxon>
        <taxon>Bacteroidota</taxon>
        <taxon>Sphingobacteriia</taxon>
        <taxon>Sphingobacteriales</taxon>
        <taxon>Sphingobacteriaceae</taxon>
        <taxon>Sphingobacterium</taxon>
    </lineage>
</organism>
<evidence type="ECO:0000259" key="9">
    <source>
        <dbReference type="Pfam" id="PF07715"/>
    </source>
</evidence>
<comment type="caution">
    <text evidence="10">The sequence shown here is derived from an EMBL/GenBank/DDBJ whole genome shotgun (WGS) entry which is preliminary data.</text>
</comment>
<protein>
    <submittedName>
        <fullName evidence="10">SusC/RagA family TonB-linked outer membrane protein</fullName>
    </submittedName>
</protein>
<evidence type="ECO:0000256" key="3">
    <source>
        <dbReference type="ARBA" id="ARBA00022452"/>
    </source>
</evidence>
<keyword evidence="2 7" id="KW-0813">Transport</keyword>
<dbReference type="Pfam" id="PF07715">
    <property type="entry name" value="Plug"/>
    <property type="match status" value="1"/>
</dbReference>
<accession>A0ABW5L3E8</accession>
<dbReference type="InterPro" id="IPR036942">
    <property type="entry name" value="Beta-barrel_TonB_sf"/>
</dbReference>
<comment type="subcellular location">
    <subcellularLocation>
        <location evidence="1 7">Cell outer membrane</location>
        <topology evidence="1 7">Multi-pass membrane protein</topology>
    </subcellularLocation>
</comment>
<dbReference type="Pfam" id="PF13715">
    <property type="entry name" value="CarbopepD_reg_2"/>
    <property type="match status" value="1"/>
</dbReference>
<proteinExistence type="inferred from homology"/>
<dbReference type="RefSeq" id="WP_210353607.1">
    <property type="nucleotide sequence ID" value="NZ_JAEQMU010000001.1"/>
</dbReference>
<evidence type="ECO:0000256" key="7">
    <source>
        <dbReference type="PROSITE-ProRule" id="PRU01360"/>
    </source>
</evidence>
<keyword evidence="3 7" id="KW-1134">Transmembrane beta strand</keyword>
<dbReference type="Gene3D" id="2.60.40.1120">
    <property type="entry name" value="Carboxypeptidase-like, regulatory domain"/>
    <property type="match status" value="1"/>
</dbReference>
<dbReference type="SUPFAM" id="SSF56935">
    <property type="entry name" value="Porins"/>
    <property type="match status" value="1"/>
</dbReference>
<evidence type="ECO:0000256" key="2">
    <source>
        <dbReference type="ARBA" id="ARBA00022448"/>
    </source>
</evidence>
<dbReference type="InterPro" id="IPR037066">
    <property type="entry name" value="Plug_dom_sf"/>
</dbReference>
<evidence type="ECO:0000256" key="6">
    <source>
        <dbReference type="ARBA" id="ARBA00023237"/>
    </source>
</evidence>
<evidence type="ECO:0000256" key="5">
    <source>
        <dbReference type="ARBA" id="ARBA00023136"/>
    </source>
</evidence>
<dbReference type="Pfam" id="PF07660">
    <property type="entry name" value="STN"/>
    <property type="match status" value="1"/>
</dbReference>
<dbReference type="SUPFAM" id="SSF49464">
    <property type="entry name" value="Carboxypeptidase regulatory domain-like"/>
    <property type="match status" value="1"/>
</dbReference>
<evidence type="ECO:0000256" key="4">
    <source>
        <dbReference type="ARBA" id="ARBA00022692"/>
    </source>
</evidence>
<dbReference type="NCBIfam" id="TIGR04057">
    <property type="entry name" value="SusC_RagA_signa"/>
    <property type="match status" value="1"/>
</dbReference>
<evidence type="ECO:0000313" key="10">
    <source>
        <dbReference type="EMBL" id="MFD2555249.1"/>
    </source>
</evidence>
<evidence type="ECO:0000259" key="8">
    <source>
        <dbReference type="Pfam" id="PF07660"/>
    </source>
</evidence>
<dbReference type="Proteomes" id="UP001597440">
    <property type="component" value="Unassembled WGS sequence"/>
</dbReference>
<keyword evidence="6 7" id="KW-0998">Cell outer membrane</keyword>
<reference evidence="11" key="1">
    <citation type="journal article" date="2019" name="Int. J. Syst. Evol. Microbiol.">
        <title>The Global Catalogue of Microorganisms (GCM) 10K type strain sequencing project: providing services to taxonomists for standard genome sequencing and annotation.</title>
        <authorList>
            <consortium name="The Broad Institute Genomics Platform"/>
            <consortium name="The Broad Institute Genome Sequencing Center for Infectious Disease"/>
            <person name="Wu L."/>
            <person name="Ma J."/>
        </authorList>
    </citation>
    <scope>NUCLEOTIDE SEQUENCE [LARGE SCALE GENOMIC DNA]</scope>
    <source>
        <strain evidence="11">KCTC 52298</strain>
    </source>
</reference>
<evidence type="ECO:0000256" key="1">
    <source>
        <dbReference type="ARBA" id="ARBA00004571"/>
    </source>
</evidence>